<gene>
    <name evidence="2" type="ORF">MEUPH1_LOCUS7508</name>
</gene>
<dbReference type="AlphaFoldDB" id="A0AAV0W5U2"/>
<evidence type="ECO:0000313" key="3">
    <source>
        <dbReference type="Proteomes" id="UP001160148"/>
    </source>
</evidence>
<evidence type="ECO:0000313" key="2">
    <source>
        <dbReference type="EMBL" id="CAI6351129.1"/>
    </source>
</evidence>
<sequence>MQCKNNKEEKKILNCICEVNIDGKMALVSLYDDLPHFEYDLTIDNLKNSVTKLRSLVQELKQRIKKLENENTNFQTVNTVLSKNITSLYKTASTEIQRKDKIIDDLRKKQVVPSTSKMFSSTINFQVQKTEVNKSSDSKKNIEQIENTIEKTKVLNPNNTDNITTTVIKPNIKIPKTIYYKRMCQKLAQKNDTINSIKQISPQIENTNTVDKITQDKKEELNKDENTLKEMSTSLIHNESKDITTTVIKPNIKIPKTIYYKRMCQKLAQKNDTINSIKQISPQIENTNTVDKITQDKKEELNKDENTLKEMSTSLIHNESKDIINSTLVICESDITPSDCELDTTPVIQSDNQEKDKENVSIESLFSKIKQPAKLKKKLIISPATIGVQNTLNKTFKCANKINQINSLDSTTQCEITNSPEKQIKSLNKDTLITCSKNNFPEFDIKTEDKSFTTDILHNQQLFSPENNNFEQFSIKRKKKVIEKDNNTLELINMKKRSQTPITCLSPSINNEFNKSIENDKCLSVNNERDYLSPSQQKNNQTKCNLDTLKCTNNITESKYLNNSCRSSSKNTSIETSPANKSVLSSINNMEVKQVPITRKTNAIQRDNNNLNKSDKVAHSSCIKDYKNKYDSKTDDKQLSTDTLHNQKLCTYDNKKQTSSVNIEVEQVPFVRKKKVLENDNNALNRFKKVTQESCVKDHKNKYDSKTGDKQLSTNTLHNQKLCTYDNKKQTSSVNIEVEQVPFMRKTKVLENDNNTLNRFKKITQESCVKDHKNKYSSKTDDKQLSTDICCNQKLSTCEKINQNKAPSINIEVEQFPTRRRKTVIEKDNNSIALSNVRKRSCVTYMTSSIDNKFNKSTENVKLLSINNDREPLSPSQQGNNQLTFNLDTFKCENSVAESEQLNNSCKNLSKNTSIETSPTNKTVIPSINIEVEQGSIFRHSNARKVIMRSTSDDKQETKNGRHVQLITIKDHYSTPMSSFNGAKKVEIDVSKKSFLIEKVVESSSQFYVPQVKKRRAMNFSSSDS</sequence>
<feature type="coiled-coil region" evidence="1">
    <location>
        <begin position="43"/>
        <end position="77"/>
    </location>
</feature>
<organism evidence="2 3">
    <name type="scientific">Macrosiphum euphorbiae</name>
    <name type="common">potato aphid</name>
    <dbReference type="NCBI Taxonomy" id="13131"/>
    <lineage>
        <taxon>Eukaryota</taxon>
        <taxon>Metazoa</taxon>
        <taxon>Ecdysozoa</taxon>
        <taxon>Arthropoda</taxon>
        <taxon>Hexapoda</taxon>
        <taxon>Insecta</taxon>
        <taxon>Pterygota</taxon>
        <taxon>Neoptera</taxon>
        <taxon>Paraneoptera</taxon>
        <taxon>Hemiptera</taxon>
        <taxon>Sternorrhyncha</taxon>
        <taxon>Aphidomorpha</taxon>
        <taxon>Aphidoidea</taxon>
        <taxon>Aphididae</taxon>
        <taxon>Macrosiphini</taxon>
        <taxon>Macrosiphum</taxon>
    </lineage>
</organism>
<dbReference type="EMBL" id="CARXXK010000001">
    <property type="protein sequence ID" value="CAI6351129.1"/>
    <property type="molecule type" value="Genomic_DNA"/>
</dbReference>
<comment type="caution">
    <text evidence="2">The sequence shown here is derived from an EMBL/GenBank/DDBJ whole genome shotgun (WGS) entry which is preliminary data.</text>
</comment>
<evidence type="ECO:0000256" key="1">
    <source>
        <dbReference type="SAM" id="Coils"/>
    </source>
</evidence>
<proteinExistence type="predicted"/>
<protein>
    <submittedName>
        <fullName evidence="2">Uncharacterized protein</fullName>
    </submittedName>
</protein>
<reference evidence="2 3" key="1">
    <citation type="submission" date="2023-01" db="EMBL/GenBank/DDBJ databases">
        <authorList>
            <person name="Whitehead M."/>
        </authorList>
    </citation>
    <scope>NUCLEOTIDE SEQUENCE [LARGE SCALE GENOMIC DNA]</scope>
</reference>
<accession>A0AAV0W5U2</accession>
<keyword evidence="3" id="KW-1185">Reference proteome</keyword>
<keyword evidence="1" id="KW-0175">Coiled coil</keyword>
<name>A0AAV0W5U2_9HEMI</name>
<dbReference type="Proteomes" id="UP001160148">
    <property type="component" value="Unassembled WGS sequence"/>
</dbReference>